<dbReference type="InterPro" id="IPR005471">
    <property type="entry name" value="Tscrpt_reg_IclR_N"/>
</dbReference>
<dbReference type="InterPro" id="IPR036390">
    <property type="entry name" value="WH_DNA-bd_sf"/>
</dbReference>
<dbReference type="Gene3D" id="1.10.10.10">
    <property type="entry name" value="Winged helix-like DNA-binding domain superfamily/Winged helix DNA-binding domain"/>
    <property type="match status" value="1"/>
</dbReference>
<dbReference type="PROSITE" id="PS51078">
    <property type="entry name" value="ICLR_ED"/>
    <property type="match status" value="1"/>
</dbReference>
<dbReference type="GO" id="GO:0045892">
    <property type="term" value="P:negative regulation of DNA-templated transcription"/>
    <property type="evidence" value="ECO:0007669"/>
    <property type="project" value="TreeGrafter"/>
</dbReference>
<dbReference type="PANTHER" id="PTHR30136">
    <property type="entry name" value="HELIX-TURN-HELIX TRANSCRIPTIONAL REGULATOR, ICLR FAMILY"/>
    <property type="match status" value="1"/>
</dbReference>
<dbReference type="Pfam" id="PF01614">
    <property type="entry name" value="IclR_C"/>
    <property type="match status" value="1"/>
</dbReference>
<keyword evidence="3" id="KW-0804">Transcription</keyword>
<dbReference type="InterPro" id="IPR036388">
    <property type="entry name" value="WH-like_DNA-bd_sf"/>
</dbReference>
<dbReference type="SUPFAM" id="SSF46785">
    <property type="entry name" value="Winged helix' DNA-binding domain"/>
    <property type="match status" value="1"/>
</dbReference>
<comment type="caution">
    <text evidence="6">The sequence shown here is derived from an EMBL/GenBank/DDBJ whole genome shotgun (WGS) entry which is preliminary data.</text>
</comment>
<keyword evidence="2" id="KW-0238">DNA-binding</keyword>
<dbReference type="GO" id="GO:0003677">
    <property type="term" value="F:DNA binding"/>
    <property type="evidence" value="ECO:0007669"/>
    <property type="project" value="UniProtKB-KW"/>
</dbReference>
<dbReference type="PANTHER" id="PTHR30136:SF24">
    <property type="entry name" value="HTH-TYPE TRANSCRIPTIONAL REPRESSOR ALLR"/>
    <property type="match status" value="1"/>
</dbReference>
<reference evidence="6" key="1">
    <citation type="submission" date="2019-08" db="EMBL/GenBank/DDBJ databases">
        <authorList>
            <person name="Kucharzyk K."/>
            <person name="Murdoch R.W."/>
            <person name="Higgins S."/>
            <person name="Loffler F."/>
        </authorList>
    </citation>
    <scope>NUCLEOTIDE SEQUENCE</scope>
</reference>
<dbReference type="Gene3D" id="3.30.450.40">
    <property type="match status" value="1"/>
</dbReference>
<dbReference type="AlphaFoldDB" id="A0A644Z3E9"/>
<evidence type="ECO:0000256" key="1">
    <source>
        <dbReference type="ARBA" id="ARBA00023015"/>
    </source>
</evidence>
<dbReference type="SMART" id="SM00346">
    <property type="entry name" value="HTH_ICLR"/>
    <property type="match status" value="1"/>
</dbReference>
<evidence type="ECO:0000259" key="4">
    <source>
        <dbReference type="PROSITE" id="PS51077"/>
    </source>
</evidence>
<gene>
    <name evidence="6" type="primary">kdgR_24</name>
    <name evidence="6" type="ORF">SDC9_81659</name>
</gene>
<dbReference type="InterPro" id="IPR050707">
    <property type="entry name" value="HTH_MetabolicPath_Reg"/>
</dbReference>
<dbReference type="PROSITE" id="PS51077">
    <property type="entry name" value="HTH_ICLR"/>
    <property type="match status" value="1"/>
</dbReference>
<proteinExistence type="predicted"/>
<dbReference type="InterPro" id="IPR029016">
    <property type="entry name" value="GAF-like_dom_sf"/>
</dbReference>
<sequence>MPTDSDKYNIKTVARCFQILDLASESSGPISIQDVCAALDTNSNMAFRLLASLQNSGYMSKDPYSGLYTLSLKTLKLSRSALQSQEIRKVTMPYLELLWNQFPKANVNMAVFYNGEVLMLDRIDTQSTPRTYFTPGRQLPFHCSALGKVLTSELGEEELDQLIKEKGLPKYTEKTITDPVAFKQELAKVRSEGVARDRNEFIDGDNCSAVPVRGRDGRVIAGISVSALTSNMSVEEIEGAIPRLKDTANRISYMMGFTTNPVL</sequence>
<dbReference type="EMBL" id="VSSQ01007169">
    <property type="protein sequence ID" value="MPM35069.1"/>
    <property type="molecule type" value="Genomic_DNA"/>
</dbReference>
<dbReference type="Pfam" id="PF09339">
    <property type="entry name" value="HTH_IclR"/>
    <property type="match status" value="1"/>
</dbReference>
<evidence type="ECO:0000313" key="6">
    <source>
        <dbReference type="EMBL" id="MPM35069.1"/>
    </source>
</evidence>
<evidence type="ECO:0000256" key="2">
    <source>
        <dbReference type="ARBA" id="ARBA00023125"/>
    </source>
</evidence>
<dbReference type="InterPro" id="IPR014757">
    <property type="entry name" value="Tscrpt_reg_IclR_C"/>
</dbReference>
<keyword evidence="1" id="KW-0805">Transcription regulation</keyword>
<evidence type="ECO:0000256" key="3">
    <source>
        <dbReference type="ARBA" id="ARBA00023163"/>
    </source>
</evidence>
<organism evidence="6">
    <name type="scientific">bioreactor metagenome</name>
    <dbReference type="NCBI Taxonomy" id="1076179"/>
    <lineage>
        <taxon>unclassified sequences</taxon>
        <taxon>metagenomes</taxon>
        <taxon>ecological metagenomes</taxon>
    </lineage>
</organism>
<dbReference type="SUPFAM" id="SSF55781">
    <property type="entry name" value="GAF domain-like"/>
    <property type="match status" value="1"/>
</dbReference>
<accession>A0A644Z3E9</accession>
<feature type="domain" description="HTH iclR-type" evidence="4">
    <location>
        <begin position="10"/>
        <end position="72"/>
    </location>
</feature>
<evidence type="ECO:0000259" key="5">
    <source>
        <dbReference type="PROSITE" id="PS51078"/>
    </source>
</evidence>
<protein>
    <submittedName>
        <fullName evidence="6">Transcriptional regulator KdgR</fullName>
    </submittedName>
</protein>
<dbReference type="GO" id="GO:0003700">
    <property type="term" value="F:DNA-binding transcription factor activity"/>
    <property type="evidence" value="ECO:0007669"/>
    <property type="project" value="TreeGrafter"/>
</dbReference>
<feature type="domain" description="IclR-ED" evidence="5">
    <location>
        <begin position="73"/>
        <end position="257"/>
    </location>
</feature>
<name>A0A644Z3E9_9ZZZZ</name>